<feature type="region of interest" description="Disordered" evidence="1">
    <location>
        <begin position="1"/>
        <end position="85"/>
    </location>
</feature>
<accession>A0A8E0RM21</accession>
<dbReference type="EMBL" id="LUCM01010122">
    <property type="protein sequence ID" value="KAA0185905.1"/>
    <property type="molecule type" value="Genomic_DNA"/>
</dbReference>
<sequence length="381" mass="41548">GQTTSETEYDRINSDVGSDVDSSSGPEEDADQITHLTKCDHLTIPASADPRTPPGISPIESGSISTPPHSPGGASTVSGNHPNRVSRPAVFFRDASNVWTHEPVGGMQAPRSPGNWSHESDDMRVPADRSRSNATDLNPAPAGVLKKSATRRSPLETNNADLGFDNLLSAGLKPADRAEILAEKYSYLHPASEVASKAWAQLPSGANDTIACYVWEGEKSAKCNLTMLDVGWNVIRAVERQGVSSDYIFVACASSILLPLMSVFYHWNRFYPTNVAEDDMQNVTMGSRASVTFSDSGTNESGWILWFDDSPLADSLIAMQLQVFLRLSSRILTFIGLPFRWFLVSVGGADLINEQVSLGTVFWHLLSGRWIRQWLLSPDLP</sequence>
<evidence type="ECO:0000313" key="3">
    <source>
        <dbReference type="Proteomes" id="UP000728185"/>
    </source>
</evidence>
<dbReference type="AlphaFoldDB" id="A0A8E0RM21"/>
<feature type="compositionally biased region" description="Basic and acidic residues" evidence="1">
    <location>
        <begin position="118"/>
        <end position="131"/>
    </location>
</feature>
<evidence type="ECO:0000313" key="2">
    <source>
        <dbReference type="EMBL" id="KAA0185905.1"/>
    </source>
</evidence>
<name>A0A8E0RM21_9TREM</name>
<gene>
    <name evidence="2" type="ORF">FBUS_04825</name>
</gene>
<keyword evidence="3" id="KW-1185">Reference proteome</keyword>
<feature type="non-terminal residue" evidence="2">
    <location>
        <position position="1"/>
    </location>
</feature>
<reference evidence="2" key="1">
    <citation type="submission" date="2019-05" db="EMBL/GenBank/DDBJ databases">
        <title>Annotation for the trematode Fasciolopsis buski.</title>
        <authorList>
            <person name="Choi Y.-J."/>
        </authorList>
    </citation>
    <scope>NUCLEOTIDE SEQUENCE</scope>
    <source>
        <strain evidence="2">HT</strain>
        <tissue evidence="2">Whole worm</tissue>
    </source>
</reference>
<protein>
    <submittedName>
        <fullName evidence="2">Uncharacterized protein</fullName>
    </submittedName>
</protein>
<comment type="caution">
    <text evidence="2">The sequence shown here is derived from an EMBL/GenBank/DDBJ whole genome shotgun (WGS) entry which is preliminary data.</text>
</comment>
<dbReference type="Proteomes" id="UP000728185">
    <property type="component" value="Unassembled WGS sequence"/>
</dbReference>
<feature type="compositionally biased region" description="Low complexity" evidence="1">
    <location>
        <begin position="57"/>
        <end position="67"/>
    </location>
</feature>
<feature type="compositionally biased region" description="Polar residues" evidence="1">
    <location>
        <begin position="73"/>
        <end position="83"/>
    </location>
</feature>
<proteinExistence type="predicted"/>
<dbReference type="OrthoDB" id="10066656at2759"/>
<feature type="compositionally biased region" description="Low complexity" evidence="1">
    <location>
        <begin position="14"/>
        <end position="25"/>
    </location>
</feature>
<evidence type="ECO:0000256" key="1">
    <source>
        <dbReference type="SAM" id="MobiDB-lite"/>
    </source>
</evidence>
<feature type="region of interest" description="Disordered" evidence="1">
    <location>
        <begin position="101"/>
        <end position="157"/>
    </location>
</feature>
<organism evidence="2 3">
    <name type="scientific">Fasciolopsis buskii</name>
    <dbReference type="NCBI Taxonomy" id="27845"/>
    <lineage>
        <taxon>Eukaryota</taxon>
        <taxon>Metazoa</taxon>
        <taxon>Spiralia</taxon>
        <taxon>Lophotrochozoa</taxon>
        <taxon>Platyhelminthes</taxon>
        <taxon>Trematoda</taxon>
        <taxon>Digenea</taxon>
        <taxon>Plagiorchiida</taxon>
        <taxon>Echinostomata</taxon>
        <taxon>Echinostomatoidea</taxon>
        <taxon>Fasciolidae</taxon>
        <taxon>Fasciolopsis</taxon>
    </lineage>
</organism>